<keyword evidence="2 4" id="KW-0812">Transmembrane</keyword>
<dbReference type="InterPro" id="IPR023395">
    <property type="entry name" value="MCP_dom_sf"/>
</dbReference>
<evidence type="ECO:0000313" key="5">
    <source>
        <dbReference type="EMBL" id="CCC51369.1"/>
    </source>
</evidence>
<accession>G0U666</accession>
<name>G0U666_TRYVY</name>
<feature type="transmembrane region" description="Helical" evidence="4">
    <location>
        <begin position="51"/>
        <end position="83"/>
    </location>
</feature>
<dbReference type="VEuPathDB" id="TriTrypDB:TvY486_1004210"/>
<dbReference type="GO" id="GO:0016020">
    <property type="term" value="C:membrane"/>
    <property type="evidence" value="ECO:0007669"/>
    <property type="project" value="UniProtKB-SubCell"/>
</dbReference>
<protein>
    <recommendedName>
        <fullName evidence="6">Mitochondrial carrier protein</fullName>
    </recommendedName>
</protein>
<evidence type="ECO:0008006" key="6">
    <source>
        <dbReference type="Google" id="ProtNLM"/>
    </source>
</evidence>
<evidence type="ECO:0000256" key="3">
    <source>
        <dbReference type="ARBA" id="ARBA00023136"/>
    </source>
</evidence>
<feature type="transmembrane region" description="Helical" evidence="4">
    <location>
        <begin position="12"/>
        <end position="30"/>
    </location>
</feature>
<evidence type="ECO:0000256" key="4">
    <source>
        <dbReference type="SAM" id="Phobius"/>
    </source>
</evidence>
<comment type="subcellular location">
    <subcellularLocation>
        <location evidence="1">Membrane</location>
    </subcellularLocation>
</comment>
<proteinExistence type="predicted"/>
<organism evidence="5">
    <name type="scientific">Trypanosoma vivax (strain Y486)</name>
    <dbReference type="NCBI Taxonomy" id="1055687"/>
    <lineage>
        <taxon>Eukaryota</taxon>
        <taxon>Discoba</taxon>
        <taxon>Euglenozoa</taxon>
        <taxon>Kinetoplastea</taxon>
        <taxon>Metakinetoplastina</taxon>
        <taxon>Trypanosomatida</taxon>
        <taxon>Trypanosomatidae</taxon>
        <taxon>Trypanosoma</taxon>
        <taxon>Duttonella</taxon>
    </lineage>
</organism>
<feature type="non-terminal residue" evidence="5">
    <location>
        <position position="1"/>
    </location>
</feature>
<gene>
    <name evidence="5" type="ORF">TVY486_1004210</name>
</gene>
<evidence type="ECO:0000256" key="2">
    <source>
        <dbReference type="ARBA" id="ARBA00022692"/>
    </source>
</evidence>
<reference evidence="5" key="1">
    <citation type="journal article" date="2012" name="Proc. Natl. Acad. Sci. U.S.A.">
        <title>Antigenic diversity is generated by distinct evolutionary mechanisms in African trypanosome species.</title>
        <authorList>
            <person name="Jackson A.P."/>
            <person name="Berry A."/>
            <person name="Aslett M."/>
            <person name="Allison H.C."/>
            <person name="Burton P."/>
            <person name="Vavrova-Anderson J."/>
            <person name="Brown R."/>
            <person name="Browne H."/>
            <person name="Corton N."/>
            <person name="Hauser H."/>
            <person name="Gamble J."/>
            <person name="Gilderthorp R."/>
            <person name="Marcello L."/>
            <person name="McQuillan J."/>
            <person name="Otto T.D."/>
            <person name="Quail M.A."/>
            <person name="Sanders M.J."/>
            <person name="van Tonder A."/>
            <person name="Ginger M.L."/>
            <person name="Field M.C."/>
            <person name="Barry J.D."/>
            <person name="Hertz-Fowler C."/>
            <person name="Berriman M."/>
        </authorList>
    </citation>
    <scope>NUCLEOTIDE SEQUENCE</scope>
    <source>
        <strain evidence="5">Y486</strain>
    </source>
</reference>
<dbReference type="AlphaFoldDB" id="G0U666"/>
<feature type="transmembrane region" description="Helical" evidence="4">
    <location>
        <begin position="129"/>
        <end position="154"/>
    </location>
</feature>
<keyword evidence="4" id="KW-1133">Transmembrane helix</keyword>
<feature type="transmembrane region" description="Helical" evidence="4">
    <location>
        <begin position="190"/>
        <end position="212"/>
    </location>
</feature>
<dbReference type="SUPFAM" id="SSF103506">
    <property type="entry name" value="Mitochondrial carrier"/>
    <property type="match status" value="1"/>
</dbReference>
<evidence type="ECO:0000256" key="1">
    <source>
        <dbReference type="ARBA" id="ARBA00004370"/>
    </source>
</evidence>
<dbReference type="EMBL" id="HE573026">
    <property type="protein sequence ID" value="CCC51369.1"/>
    <property type="molecule type" value="Genomic_DNA"/>
</dbReference>
<keyword evidence="3 4" id="KW-0472">Membrane</keyword>
<sequence length="347" mass="38627">VVPKRCLLVMDLSLSLYFAALLILLSNDLYSLNFTFSLPEKVEQRTVYSPLVFLLPSIGMLEGAVVCGVLGYGASLISTFVLYPYRDYVKVFNIQSITRINPIQYSLVRYRGMLLYPSQPLMIALPQGLLFAGFGLGGGSVAGALLGGIFHGLGKVFVRTAARRMSVPQSRYREAPKSLFRRLMQSTKEYGFLSFFSGVSATVLISTFWYGAALVSVSHMSHGGYFEAWWDAFRAHSFLTFATNPLRRTFSSALHSRDRAGGVHSMSIFVAGEVAIFREAVGVFRNVLRTEGIPFFLNGVLRSTFKSSLPFGFTYSIFWLLGGSLHGGRNGNHIRHHGQRIHSRRFI</sequence>